<evidence type="ECO:0000256" key="4">
    <source>
        <dbReference type="ARBA" id="ARBA00023239"/>
    </source>
</evidence>
<comment type="caution">
    <text evidence="7">The sequence shown here is derived from an EMBL/GenBank/DDBJ whole genome shotgun (WGS) entry which is preliminary data.</text>
</comment>
<gene>
    <name evidence="7" type="ORF">JG30_14540</name>
</gene>
<dbReference type="InterPro" id="IPR015424">
    <property type="entry name" value="PyrdxlP-dep_Trfase"/>
</dbReference>
<keyword evidence="3" id="KW-0663">Pyridoxal phosphate</keyword>
<dbReference type="EMBL" id="JXJQ01000010">
    <property type="protein sequence ID" value="KJY60764.1"/>
    <property type="molecule type" value="Genomic_DNA"/>
</dbReference>
<dbReference type="PANTHER" id="PTHR43525:SF1">
    <property type="entry name" value="PROTEIN MALY"/>
    <property type="match status" value="1"/>
</dbReference>
<dbReference type="GO" id="GO:0047804">
    <property type="term" value="F:cysteine-S-conjugate beta-lyase activity"/>
    <property type="evidence" value="ECO:0007669"/>
    <property type="project" value="UniProtKB-EC"/>
</dbReference>
<keyword evidence="8" id="KW-1185">Reference proteome</keyword>
<name>A0A0F4LR32_9LACO</name>
<proteinExistence type="inferred from homology"/>
<dbReference type="OrthoDB" id="9802872at2"/>
<dbReference type="InterPro" id="IPR051798">
    <property type="entry name" value="Class-II_PLP-Dep_Aminotrans"/>
</dbReference>
<keyword evidence="4" id="KW-0456">Lyase</keyword>
<feature type="domain" description="Aminotransferase class I/classII large" evidence="6">
    <location>
        <begin position="28"/>
        <end position="385"/>
    </location>
</feature>
<comment type="cofactor">
    <cofactor evidence="1">
        <name>pyridoxal 5'-phosphate</name>
        <dbReference type="ChEBI" id="CHEBI:597326"/>
    </cofactor>
</comment>
<dbReference type="CDD" id="cd00609">
    <property type="entry name" value="AAT_like"/>
    <property type="match status" value="1"/>
</dbReference>
<dbReference type="Gene3D" id="3.90.1150.10">
    <property type="entry name" value="Aspartate Aminotransferase, domain 1"/>
    <property type="match status" value="1"/>
</dbReference>
<dbReference type="Proteomes" id="UP000033558">
    <property type="component" value="Unassembled WGS sequence"/>
</dbReference>
<evidence type="ECO:0000259" key="6">
    <source>
        <dbReference type="Pfam" id="PF00155"/>
    </source>
</evidence>
<accession>A0A0F4LR32</accession>
<reference evidence="7 8" key="1">
    <citation type="submission" date="2015-01" db="EMBL/GenBank/DDBJ databases">
        <title>Comparative genomics of the lactic acid bacteria isolated from the honey bee gut.</title>
        <authorList>
            <person name="Ellegaard K.M."/>
            <person name="Tamarit D."/>
            <person name="Javelind E."/>
            <person name="Olofsson T."/>
            <person name="Andersson S.G."/>
            <person name="Vasquez A."/>
        </authorList>
    </citation>
    <scope>NUCLEOTIDE SEQUENCE [LARGE SCALE GENOMIC DNA]</scope>
    <source>
        <strain evidence="7 8">Bin4</strain>
    </source>
</reference>
<dbReference type="NCBIfam" id="TIGR04350">
    <property type="entry name" value="C_S_lyase_PatB"/>
    <property type="match status" value="1"/>
</dbReference>
<dbReference type="PANTHER" id="PTHR43525">
    <property type="entry name" value="PROTEIN MALY"/>
    <property type="match status" value="1"/>
</dbReference>
<dbReference type="SUPFAM" id="SSF53383">
    <property type="entry name" value="PLP-dependent transferases"/>
    <property type="match status" value="1"/>
</dbReference>
<dbReference type="InterPro" id="IPR015421">
    <property type="entry name" value="PyrdxlP-dep_Trfase_major"/>
</dbReference>
<evidence type="ECO:0000256" key="1">
    <source>
        <dbReference type="ARBA" id="ARBA00001933"/>
    </source>
</evidence>
<dbReference type="EC" id="4.4.1.13" evidence="2"/>
<dbReference type="STRING" id="1218492.JG30_14540"/>
<dbReference type="Gene3D" id="3.40.640.10">
    <property type="entry name" value="Type I PLP-dependent aspartate aminotransferase-like (Major domain)"/>
    <property type="match status" value="1"/>
</dbReference>
<dbReference type="PATRIC" id="fig|1218492.5.peg.1508"/>
<evidence type="ECO:0000313" key="7">
    <source>
        <dbReference type="EMBL" id="KJY60764.1"/>
    </source>
</evidence>
<dbReference type="InterPro" id="IPR015422">
    <property type="entry name" value="PyrdxlP-dep_Trfase_small"/>
</dbReference>
<dbReference type="AlphaFoldDB" id="A0A0F4LR32"/>
<dbReference type="Pfam" id="PF00155">
    <property type="entry name" value="Aminotran_1_2"/>
    <property type="match status" value="1"/>
</dbReference>
<dbReference type="InterPro" id="IPR004839">
    <property type="entry name" value="Aminotransferase_I/II_large"/>
</dbReference>
<dbReference type="InterPro" id="IPR027619">
    <property type="entry name" value="C-S_lyase_PatB-like"/>
</dbReference>
<evidence type="ECO:0000256" key="2">
    <source>
        <dbReference type="ARBA" id="ARBA00012224"/>
    </source>
</evidence>
<protein>
    <recommendedName>
        <fullName evidence="2">cysteine-S-conjugate beta-lyase</fullName>
        <ecNumber evidence="2">4.4.1.13</ecNumber>
    </recommendedName>
</protein>
<sequence>MDFDQIQERHHTYSIKWDGACQTAGTNDVLPMSIADMDFQAPQPVIAAIVQQAQHGIYGYASEPNMTQAPQVIAQWLQKRNQWEIDPANLGYCAGVVNGLGLAIQALTKEQDAIITQTPLYGHFKIAVEAAQRRLISNPLKNQSGHFTIDWQLFEQQIVDNQVKMAILCNPHNPSGRVWTSAELQQYAKICEQHQVIILSDDIHSDLILPGNHYQPLAKAYPACTQHLITFKSPSKTFNLAGLQFAYYYTENEHYRQLMADQAEYQSNPDLPNSFGVPAVIAAYQQSEPWLDQLLVYLGANFKWLTEQIESQTAARVTPSQATYLAWIDVSYLKVSEAQLQTALVNHGLVAQTNSDFGLTTTTGGLFVRLNYAMPRSQLAVGIQRFIATLQALAPQTV</sequence>
<evidence type="ECO:0000313" key="8">
    <source>
        <dbReference type="Proteomes" id="UP000033558"/>
    </source>
</evidence>
<comment type="similarity">
    <text evidence="5">Belongs to the class-II pyridoxal-phosphate-dependent aminotransferase family. MalY/PatB cystathionine beta-lyase subfamily.</text>
</comment>
<evidence type="ECO:0000256" key="5">
    <source>
        <dbReference type="ARBA" id="ARBA00037974"/>
    </source>
</evidence>
<dbReference type="GO" id="GO:0030170">
    <property type="term" value="F:pyridoxal phosphate binding"/>
    <property type="evidence" value="ECO:0007669"/>
    <property type="project" value="InterPro"/>
</dbReference>
<dbReference type="HOGENOM" id="CLU_017584_15_0_9"/>
<dbReference type="RefSeq" id="WP_052725258.1">
    <property type="nucleotide sequence ID" value="NZ_JBHSZT010000005.1"/>
</dbReference>
<evidence type="ECO:0000256" key="3">
    <source>
        <dbReference type="ARBA" id="ARBA00022898"/>
    </source>
</evidence>
<organism evidence="7 8">
    <name type="scientific">Bombilactobacillus mellifer</name>
    <dbReference type="NCBI Taxonomy" id="1218492"/>
    <lineage>
        <taxon>Bacteria</taxon>
        <taxon>Bacillati</taxon>
        <taxon>Bacillota</taxon>
        <taxon>Bacilli</taxon>
        <taxon>Lactobacillales</taxon>
        <taxon>Lactobacillaceae</taxon>
        <taxon>Bombilactobacillus</taxon>
    </lineage>
</organism>